<gene>
    <name evidence="1" type="ORF">BSTOLATCC_MIC8416</name>
</gene>
<keyword evidence="2" id="KW-1185">Reference proteome</keyword>
<reference evidence="1" key="1">
    <citation type="submission" date="2021-09" db="EMBL/GenBank/DDBJ databases">
        <authorList>
            <consortium name="AG Swart"/>
            <person name="Singh M."/>
            <person name="Singh A."/>
            <person name="Seah K."/>
            <person name="Emmerich C."/>
        </authorList>
    </citation>
    <scope>NUCLEOTIDE SEQUENCE</scope>
    <source>
        <strain evidence="1">ATCC30299</strain>
    </source>
</reference>
<evidence type="ECO:0000313" key="1">
    <source>
        <dbReference type="EMBL" id="CAG9313140.1"/>
    </source>
</evidence>
<proteinExistence type="predicted"/>
<protein>
    <submittedName>
        <fullName evidence="1">Uncharacterized protein</fullName>
    </submittedName>
</protein>
<comment type="caution">
    <text evidence="1">The sequence shown here is derived from an EMBL/GenBank/DDBJ whole genome shotgun (WGS) entry which is preliminary data.</text>
</comment>
<name>A0AAU9IH40_9CILI</name>
<organism evidence="1 2">
    <name type="scientific">Blepharisma stoltei</name>
    <dbReference type="NCBI Taxonomy" id="1481888"/>
    <lineage>
        <taxon>Eukaryota</taxon>
        <taxon>Sar</taxon>
        <taxon>Alveolata</taxon>
        <taxon>Ciliophora</taxon>
        <taxon>Postciliodesmatophora</taxon>
        <taxon>Heterotrichea</taxon>
        <taxon>Heterotrichida</taxon>
        <taxon>Blepharismidae</taxon>
        <taxon>Blepharisma</taxon>
    </lineage>
</organism>
<evidence type="ECO:0000313" key="2">
    <source>
        <dbReference type="Proteomes" id="UP001162131"/>
    </source>
</evidence>
<dbReference type="AlphaFoldDB" id="A0AAU9IH40"/>
<dbReference type="EMBL" id="CAJZBQ010000010">
    <property type="protein sequence ID" value="CAG9313140.1"/>
    <property type="molecule type" value="Genomic_DNA"/>
</dbReference>
<dbReference type="Proteomes" id="UP001162131">
    <property type="component" value="Unassembled WGS sequence"/>
</dbReference>
<sequence>MEKFSVQILKEESEKSQNYQPHMISDDFCGWDGKPMALPNIKLKSPYRRSSLYEKLKLDSLAIAQQNLPHPKTVKQKAKPRVDTVITYSIPTSIKILKAKQTPKHLRNYSQNVNSNRESPISPRITVIKYEDSGADASTSRRFSNTSHRDRNEIRKIPLKIRNFHHVEKEINTPYKIKPSQQVISELRYFMNESTVTSPRSAPRSPISLKSEFLKFANISQTLEEFLAKTKLSNDRSKTPLNKPRNLFN</sequence>
<accession>A0AAU9IH40</accession>